<dbReference type="GO" id="GO:0008137">
    <property type="term" value="F:NADH dehydrogenase (ubiquinone) activity"/>
    <property type="evidence" value="ECO:0007669"/>
    <property type="project" value="UniProtKB-UniRule"/>
</dbReference>
<dbReference type="EC" id="7.1.1.2" evidence="1"/>
<dbReference type="AlphaFoldDB" id="A0A4Y6A3X6"/>
<dbReference type="GO" id="GO:0031966">
    <property type="term" value="C:mitochondrial membrane"/>
    <property type="evidence" value="ECO:0007669"/>
    <property type="project" value="UniProtKB-SubCell"/>
</dbReference>
<protein>
    <recommendedName>
        <fullName evidence="1">NADH-ubiquinone oxidoreductase chain 6</fullName>
        <ecNumber evidence="1">7.1.1.2</ecNumber>
    </recommendedName>
</protein>
<comment type="subcellular location">
    <subcellularLocation>
        <location evidence="1">Mitochondrion membrane</location>
        <topology evidence="1">Multi-pass membrane protein</topology>
    </subcellularLocation>
</comment>
<gene>
    <name evidence="2" type="primary">nad6</name>
</gene>
<feature type="transmembrane region" description="Helical" evidence="1">
    <location>
        <begin position="44"/>
        <end position="66"/>
    </location>
</feature>
<feature type="transmembrane region" description="Helical" evidence="1">
    <location>
        <begin position="72"/>
        <end position="91"/>
    </location>
</feature>
<keyword evidence="1" id="KW-0249">Electron transport</keyword>
<evidence type="ECO:0000313" key="2">
    <source>
        <dbReference type="EMBL" id="QDE53016.1"/>
    </source>
</evidence>
<comment type="function">
    <text evidence="1">Core subunit of the mitochondrial membrane respiratory chain NADH dehydrogenase (Complex I) which catalyzes electron transfer from NADH through the respiratory chain, using ubiquinone as an electron acceptor. Essential for the catalytic activity and assembly of complex I.</text>
</comment>
<keyword evidence="1" id="KW-1133">Transmembrane helix</keyword>
<reference evidence="2" key="1">
    <citation type="journal article" date="2019" name="Mitochondrial DNA Part B Resour">
        <title>The complete mitochondrial genome of Paecilomyces penicillatus (Hypocreales: Sordariomycetes).</title>
        <authorList>
            <person name="Chen C."/>
            <person name="Li Q."/>
            <person name="Chen H."/>
            <person name="Fu R."/>
            <person name="Wang J."/>
            <person name="Chen X."/>
            <person name="Hu R."/>
            <person name="Lu D."/>
        </authorList>
    </citation>
    <scope>NUCLEOTIDE SEQUENCE</scope>
    <source>
        <strain evidence="2">SAAS_ppe1</strain>
    </source>
</reference>
<dbReference type="Gene3D" id="1.20.120.1200">
    <property type="entry name" value="NADH-ubiquinone/plastoquinone oxidoreductase chain 6, subunit NuoJ"/>
    <property type="match status" value="1"/>
</dbReference>
<keyword evidence="1" id="KW-0830">Ubiquinone</keyword>
<organism evidence="2">
    <name type="scientific">Zelopaecilomyces penicillatus</name>
    <dbReference type="NCBI Taxonomy" id="264952"/>
    <lineage>
        <taxon>Eukaryota</taxon>
        <taxon>Fungi</taxon>
        <taxon>Dikarya</taxon>
        <taxon>Ascomycota</taxon>
        <taxon>Pezizomycotina</taxon>
        <taxon>Sordariomycetes</taxon>
        <taxon>Hypocreomycetidae</taxon>
        <taxon>Hypocreales</taxon>
        <taxon>Pseudodiploosporaceae</taxon>
        <taxon>Zelopaecilomyces</taxon>
    </lineage>
</organism>
<accession>A0A4Y6A3X6</accession>
<feature type="transmembrane region" description="Helical" evidence="1">
    <location>
        <begin position="19"/>
        <end position="37"/>
    </location>
</feature>
<proteinExistence type="inferred from homology"/>
<dbReference type="EMBL" id="MK069583">
    <property type="protein sequence ID" value="QDE53016.1"/>
    <property type="molecule type" value="Genomic_DNA"/>
</dbReference>
<dbReference type="InterPro" id="IPR042106">
    <property type="entry name" value="Nuo/plastoQ_OxRdtase_6_NuoJ"/>
</dbReference>
<keyword evidence="1" id="KW-0813">Transport</keyword>
<dbReference type="PANTHER" id="PTHR33269">
    <property type="entry name" value="NADH-UBIQUINONE OXIDOREDUCTASE CHAIN 6"/>
    <property type="match status" value="1"/>
</dbReference>
<feature type="transmembrane region" description="Helical" evidence="1">
    <location>
        <begin position="103"/>
        <end position="126"/>
    </location>
</feature>
<keyword evidence="1" id="KW-0472">Membrane</keyword>
<feature type="transmembrane region" description="Helical" evidence="1">
    <location>
        <begin position="197"/>
        <end position="218"/>
    </location>
</feature>
<dbReference type="PANTHER" id="PTHR33269:SF17">
    <property type="entry name" value="NADH-UBIQUINONE OXIDOREDUCTASE CHAIN 6"/>
    <property type="match status" value="1"/>
</dbReference>
<dbReference type="Pfam" id="PF00499">
    <property type="entry name" value="Oxidored_q3"/>
    <property type="match status" value="1"/>
</dbReference>
<name>A0A4Y6A3X6_9HYPO</name>
<keyword evidence="1 2" id="KW-0496">Mitochondrion</keyword>
<dbReference type="RefSeq" id="YP_009672792.1">
    <property type="nucleotide sequence ID" value="NC_043850.1"/>
</dbReference>
<keyword evidence="1" id="KW-0679">Respiratory chain</keyword>
<dbReference type="GeneID" id="40880991"/>
<dbReference type="InterPro" id="IPR001457">
    <property type="entry name" value="NADH_UbQ/plastoQ_OxRdtase_su6"/>
</dbReference>
<evidence type="ECO:0000256" key="1">
    <source>
        <dbReference type="RuleBase" id="RU004430"/>
    </source>
</evidence>
<keyword evidence="1" id="KW-1278">Translocase</keyword>
<comment type="catalytic activity">
    <reaction evidence="1">
        <text>a ubiquinone + NADH + 5 H(+)(in) = a ubiquinol + NAD(+) + 4 H(+)(out)</text>
        <dbReference type="Rhea" id="RHEA:29091"/>
        <dbReference type="Rhea" id="RHEA-COMP:9565"/>
        <dbReference type="Rhea" id="RHEA-COMP:9566"/>
        <dbReference type="ChEBI" id="CHEBI:15378"/>
        <dbReference type="ChEBI" id="CHEBI:16389"/>
        <dbReference type="ChEBI" id="CHEBI:17976"/>
        <dbReference type="ChEBI" id="CHEBI:57540"/>
        <dbReference type="ChEBI" id="CHEBI:57945"/>
        <dbReference type="EC" id="7.1.1.2"/>
    </reaction>
</comment>
<keyword evidence="1" id="KW-0520">NAD</keyword>
<geneLocation type="mitochondrion" evidence="2"/>
<sequence>MNQLFAIYDILSNGYTVEYLDVLSVIALFFGITVIINKNPIASLLSLIGLFASISVYLILSGLTFIGFSYLIVYIGAISILFLFVLMLINIRTSELHSNNSNSIPLALFVTILLNYALFQTLPYYLAILNSYSNKLSNILYYLPTNKYNDIIAHVSKNLDINTANVMFVTSNTWDGNITETSHISTIGNIMYTSYNMWLFMASLVLVLVMVGAILITIKQERNRGISSMVERLFYTQNVKGSNPLFLKIL</sequence>
<comment type="similarity">
    <text evidence="1">Belongs to the complex I subunit 6 family.</text>
</comment>
<keyword evidence="1" id="KW-0812">Transmembrane</keyword>